<gene>
    <name evidence="7" type="ORF">AOG27_05055</name>
</gene>
<accession>A0A0P7DUM7</accession>
<dbReference type="GO" id="GO:0005524">
    <property type="term" value="F:ATP binding"/>
    <property type="evidence" value="ECO:0007669"/>
    <property type="project" value="UniProtKB-KW"/>
</dbReference>
<dbReference type="InterPro" id="IPR003593">
    <property type="entry name" value="AAA+_ATPase"/>
</dbReference>
<dbReference type="NCBIfam" id="NF010068">
    <property type="entry name" value="PRK13548.1"/>
    <property type="match status" value="1"/>
</dbReference>
<feature type="domain" description="ABC transporter" evidence="6">
    <location>
        <begin position="2"/>
        <end position="240"/>
    </location>
</feature>
<keyword evidence="2" id="KW-0547">Nucleotide-binding</keyword>
<dbReference type="PROSITE" id="PS00211">
    <property type="entry name" value="ABC_TRANSPORTER_1"/>
    <property type="match status" value="1"/>
</dbReference>
<dbReference type="SMART" id="SM00382">
    <property type="entry name" value="AAA"/>
    <property type="match status" value="1"/>
</dbReference>
<dbReference type="AlphaFoldDB" id="A0A0P7DUM7"/>
<evidence type="ECO:0000256" key="4">
    <source>
        <dbReference type="ARBA" id="ARBA00022967"/>
    </source>
</evidence>
<dbReference type="Gene3D" id="3.40.50.300">
    <property type="entry name" value="P-loop containing nucleotide triphosphate hydrolases"/>
    <property type="match status" value="1"/>
</dbReference>
<evidence type="ECO:0000313" key="7">
    <source>
        <dbReference type="EMBL" id="KPM85127.1"/>
    </source>
</evidence>
<dbReference type="RefSeq" id="WP_054551892.1">
    <property type="nucleotide sequence ID" value="NZ_LJTC01000002.1"/>
</dbReference>
<evidence type="ECO:0000259" key="6">
    <source>
        <dbReference type="PROSITE" id="PS50893"/>
    </source>
</evidence>
<evidence type="ECO:0000256" key="3">
    <source>
        <dbReference type="ARBA" id="ARBA00022840"/>
    </source>
</evidence>
<proteinExistence type="predicted"/>
<dbReference type="InterPro" id="IPR027417">
    <property type="entry name" value="P-loop_NTPase"/>
</dbReference>
<dbReference type="CDD" id="cd03214">
    <property type="entry name" value="ABC_Iron-Siderophores_B12_Hemin"/>
    <property type="match status" value="1"/>
</dbReference>
<evidence type="ECO:0000313" key="8">
    <source>
        <dbReference type="Proteomes" id="UP000050378"/>
    </source>
</evidence>
<evidence type="ECO:0000256" key="2">
    <source>
        <dbReference type="ARBA" id="ARBA00022741"/>
    </source>
</evidence>
<keyword evidence="3 7" id="KW-0067">ATP-binding</keyword>
<dbReference type="EMBL" id="LJTC01000002">
    <property type="protein sequence ID" value="KPM85127.1"/>
    <property type="molecule type" value="Genomic_DNA"/>
</dbReference>
<dbReference type="PANTHER" id="PTHR42794">
    <property type="entry name" value="HEMIN IMPORT ATP-BINDING PROTEIN HMUV"/>
    <property type="match status" value="1"/>
</dbReference>
<dbReference type="InterPro" id="IPR003439">
    <property type="entry name" value="ABC_transporter-like_ATP-bd"/>
</dbReference>
<evidence type="ECO:0000256" key="5">
    <source>
        <dbReference type="ARBA" id="ARBA00037066"/>
    </source>
</evidence>
<protein>
    <submittedName>
        <fullName evidence="7">Hemin ABC transporter ATP-binding protein</fullName>
    </submittedName>
</protein>
<name>A0A0P7DUM7_9GAMM</name>
<keyword evidence="1" id="KW-0813">Transport</keyword>
<dbReference type="InterPro" id="IPR017871">
    <property type="entry name" value="ABC_transporter-like_CS"/>
</dbReference>
<organism evidence="7 8">
    <name type="scientific">Pseudoalteromonas lipolytica</name>
    <dbReference type="NCBI Taxonomy" id="570156"/>
    <lineage>
        <taxon>Bacteria</taxon>
        <taxon>Pseudomonadati</taxon>
        <taxon>Pseudomonadota</taxon>
        <taxon>Gammaproteobacteria</taxon>
        <taxon>Alteromonadales</taxon>
        <taxon>Pseudoalteromonadaceae</taxon>
        <taxon>Pseudoalteromonas</taxon>
    </lineage>
</organism>
<comment type="function">
    <text evidence="5">Part of the ABC transporter complex HmuTUV involved in hemin import. Responsible for energy coupling to the transport system.</text>
</comment>
<comment type="caution">
    <text evidence="7">The sequence shown here is derived from an EMBL/GenBank/DDBJ whole genome shotgun (WGS) entry which is preliminary data.</text>
</comment>
<reference evidence="7 8" key="1">
    <citation type="submission" date="2015-09" db="EMBL/GenBank/DDBJ databases">
        <title>Draft Genome Sequence of Pseudoalteromonas lipolytica UCD-48B.</title>
        <authorList>
            <person name="Krusor M."/>
            <person name="Coil D.A."/>
            <person name="Lang J.M."/>
            <person name="Eisen J.A."/>
            <person name="Alexiev A."/>
        </authorList>
    </citation>
    <scope>NUCLEOTIDE SEQUENCE [LARGE SCALE GENOMIC DNA]</scope>
    <source>
        <strain evidence="7 8">UCD-48B</strain>
    </source>
</reference>
<dbReference type="Pfam" id="PF00005">
    <property type="entry name" value="ABC_tran"/>
    <property type="match status" value="1"/>
</dbReference>
<dbReference type="STRING" id="570156.AOG27_05055"/>
<dbReference type="PROSITE" id="PS50893">
    <property type="entry name" value="ABC_TRANSPORTER_2"/>
    <property type="match status" value="1"/>
</dbReference>
<sequence length="262" mass="29071">MLSFNHLSVNYGEKAILQDLTGEIKAGQCVGLIGENGAGKSTLLHTLAGSHPYQGEILLHNHPLAKFSQAKLAHQRAVVMQSQQLGFAFTVQELVAMGRYSYKETTQHCAKKVAQYIDFMELGHLRDRRATALSGGELQRVSMARCLAQLDAFSDDAQPKLMLLDEPTSALDMRLQHALLGCVNKFVEQGNAAIIAIHDLNLASLYTSDIIMLHQKHILASGRTSDVLTEHNLKHIYAMPLYVKSHPLHDAPMIYSQRQEFS</sequence>
<dbReference type="Proteomes" id="UP000050378">
    <property type="component" value="Unassembled WGS sequence"/>
</dbReference>
<dbReference type="SUPFAM" id="SSF52540">
    <property type="entry name" value="P-loop containing nucleoside triphosphate hydrolases"/>
    <property type="match status" value="1"/>
</dbReference>
<keyword evidence="4" id="KW-1278">Translocase</keyword>
<dbReference type="PANTHER" id="PTHR42794:SF1">
    <property type="entry name" value="HEMIN IMPORT ATP-BINDING PROTEIN HMUV"/>
    <property type="match status" value="1"/>
</dbReference>
<dbReference type="PATRIC" id="fig|570156.3.peg.1003"/>
<evidence type="ECO:0000256" key="1">
    <source>
        <dbReference type="ARBA" id="ARBA00022448"/>
    </source>
</evidence>
<dbReference type="OrthoDB" id="5292475at2"/>
<dbReference type="GO" id="GO:0016887">
    <property type="term" value="F:ATP hydrolysis activity"/>
    <property type="evidence" value="ECO:0007669"/>
    <property type="project" value="InterPro"/>
</dbReference>